<keyword evidence="2" id="KW-0812">Transmembrane</keyword>
<feature type="region of interest" description="Disordered" evidence="1">
    <location>
        <begin position="468"/>
        <end position="512"/>
    </location>
</feature>
<evidence type="ECO:0000313" key="4">
    <source>
        <dbReference type="Proteomes" id="UP000308365"/>
    </source>
</evidence>
<comment type="caution">
    <text evidence="3">The sequence shown here is derived from an EMBL/GenBank/DDBJ whole genome shotgun (WGS) entry which is preliminary data.</text>
</comment>
<feature type="transmembrane region" description="Helical" evidence="2">
    <location>
        <begin position="347"/>
        <end position="367"/>
    </location>
</feature>
<name>A0A4U1FED3_MONMO</name>
<feature type="compositionally biased region" description="Polar residues" evidence="1">
    <location>
        <begin position="468"/>
        <end position="484"/>
    </location>
</feature>
<protein>
    <recommendedName>
        <fullName evidence="5">Transmembrane protein 171</fullName>
    </recommendedName>
</protein>
<evidence type="ECO:0000256" key="2">
    <source>
        <dbReference type="SAM" id="Phobius"/>
    </source>
</evidence>
<feature type="compositionally biased region" description="Low complexity" evidence="1">
    <location>
        <begin position="500"/>
        <end position="512"/>
    </location>
</feature>
<reference evidence="4" key="1">
    <citation type="journal article" date="2019" name="IScience">
        <title>Narwhal Genome Reveals Long-Term Low Genetic Diversity despite Current Large Abundance Size.</title>
        <authorList>
            <person name="Westbury M.V."/>
            <person name="Petersen B."/>
            <person name="Garde E."/>
            <person name="Heide-Jorgensen M.P."/>
            <person name="Lorenzen E.D."/>
        </authorList>
    </citation>
    <scope>NUCLEOTIDE SEQUENCE [LARGE SCALE GENOMIC DNA]</scope>
</reference>
<gene>
    <name evidence="3" type="ORF">EI555_010703</name>
</gene>
<feature type="region of interest" description="Disordered" evidence="1">
    <location>
        <begin position="1"/>
        <end position="110"/>
    </location>
</feature>
<sequence length="512" mass="54700">PGPNSGLSARKGTGSLHAARTSTVASRVETARRIPTCRPVPAGPRAKEEEEEAEGGAFSRIPRAHGYGRGSRPVRRPALSTPEPGAPLDPEGQHPAAASSRQSALPCPRRRRLLRKHRAARPLRRDTQVGVCGAARCPGGRGWRRAPRCPPTAGADSALAGRSLRVVETIEGKEHIPPTSGKWPLLAMSPAAAAEPDGVQGDRRVTKLIFFLFVIGAILLCVGVLLSIFGFQACQYETLPDCSMVLKISGPACAVIGLGAVVLARSRARLQRSEERLRGNQGASDRAFLCGESRQFVQCLIFGFLFLTSGMLISVLGIWVPGCGSDWVQEPLNETDTADSEPQICGFLSLQILGPLIVLVGLCFFVVAHVKKRSNSNVGQDASESEERQTQNMEPVQVTVGDAVIIFPPPPPPYFPESSVSAATRSPGADSWLPNENPPSYYSIFNYRIPTPEGQGAASERDCESIYTISGTASSSETSHTPCLSSELPPRYEEKETAVPTSLSPSSEPSPP</sequence>
<dbReference type="InterPro" id="IPR029173">
    <property type="entry name" value="TMEM171"/>
</dbReference>
<dbReference type="PANTHER" id="PTHR31617">
    <property type="entry name" value="TRANSMEMBRANE PROTEIN 171"/>
    <property type="match status" value="1"/>
</dbReference>
<dbReference type="Proteomes" id="UP000308365">
    <property type="component" value="Unassembled WGS sequence"/>
</dbReference>
<dbReference type="PANTHER" id="PTHR31617:SF0">
    <property type="entry name" value="TRANSMEMBRANE PROTEIN 171"/>
    <property type="match status" value="1"/>
</dbReference>
<dbReference type="AlphaFoldDB" id="A0A4U1FED3"/>
<organism evidence="3 4">
    <name type="scientific">Monodon monoceros</name>
    <name type="common">Narwhal</name>
    <name type="synonym">Ceratodon monodon</name>
    <dbReference type="NCBI Taxonomy" id="40151"/>
    <lineage>
        <taxon>Eukaryota</taxon>
        <taxon>Metazoa</taxon>
        <taxon>Chordata</taxon>
        <taxon>Craniata</taxon>
        <taxon>Vertebrata</taxon>
        <taxon>Euteleostomi</taxon>
        <taxon>Mammalia</taxon>
        <taxon>Eutheria</taxon>
        <taxon>Laurasiatheria</taxon>
        <taxon>Artiodactyla</taxon>
        <taxon>Whippomorpha</taxon>
        <taxon>Cetacea</taxon>
        <taxon>Odontoceti</taxon>
        <taxon>Monodontidae</taxon>
        <taxon>Monodon</taxon>
    </lineage>
</organism>
<proteinExistence type="predicted"/>
<keyword evidence="2" id="KW-0472">Membrane</keyword>
<dbReference type="EMBL" id="RWIC01000174">
    <property type="protein sequence ID" value="TKC48141.1"/>
    <property type="molecule type" value="Genomic_DNA"/>
</dbReference>
<feature type="transmembrane region" description="Helical" evidence="2">
    <location>
        <begin position="296"/>
        <end position="320"/>
    </location>
</feature>
<dbReference type="Pfam" id="PF15471">
    <property type="entry name" value="TMEM171"/>
    <property type="match status" value="1"/>
</dbReference>
<accession>A0A4U1FED3</accession>
<evidence type="ECO:0000313" key="3">
    <source>
        <dbReference type="EMBL" id="TKC48141.1"/>
    </source>
</evidence>
<evidence type="ECO:0008006" key="5">
    <source>
        <dbReference type="Google" id="ProtNLM"/>
    </source>
</evidence>
<evidence type="ECO:0000256" key="1">
    <source>
        <dbReference type="SAM" id="MobiDB-lite"/>
    </source>
</evidence>
<feature type="non-terminal residue" evidence="3">
    <location>
        <position position="1"/>
    </location>
</feature>
<feature type="transmembrane region" description="Helical" evidence="2">
    <location>
        <begin position="244"/>
        <end position="264"/>
    </location>
</feature>
<feature type="transmembrane region" description="Helical" evidence="2">
    <location>
        <begin position="208"/>
        <end position="232"/>
    </location>
</feature>
<keyword evidence="2" id="KW-1133">Transmembrane helix</keyword>